<proteinExistence type="predicted"/>
<evidence type="ECO:0000313" key="1">
    <source>
        <dbReference type="EMBL" id="KAJ8885080.1"/>
    </source>
</evidence>
<keyword evidence="2" id="KW-1185">Reference proteome</keyword>
<reference evidence="1 2" key="1">
    <citation type="submission" date="2023-02" db="EMBL/GenBank/DDBJ databases">
        <title>LHISI_Scaffold_Assembly.</title>
        <authorList>
            <person name="Stuart O.P."/>
            <person name="Cleave R."/>
            <person name="Magrath M.J.L."/>
            <person name="Mikheyev A.S."/>
        </authorList>
    </citation>
    <scope>NUCLEOTIDE SEQUENCE [LARGE SCALE GENOMIC DNA]</scope>
    <source>
        <strain evidence="1">Daus_M_001</strain>
        <tissue evidence="1">Leg muscle</tissue>
    </source>
</reference>
<dbReference type="EMBL" id="JARBHB010000004">
    <property type="protein sequence ID" value="KAJ8885080.1"/>
    <property type="molecule type" value="Genomic_DNA"/>
</dbReference>
<evidence type="ECO:0000313" key="2">
    <source>
        <dbReference type="Proteomes" id="UP001159363"/>
    </source>
</evidence>
<comment type="caution">
    <text evidence="1">The sequence shown here is derived from an EMBL/GenBank/DDBJ whole genome shotgun (WGS) entry which is preliminary data.</text>
</comment>
<accession>A0ABQ9HLB3</accession>
<name>A0ABQ9HLB3_9NEOP</name>
<dbReference type="Proteomes" id="UP001159363">
    <property type="component" value="Chromosome X"/>
</dbReference>
<gene>
    <name evidence="1" type="ORF">PR048_011276</name>
</gene>
<sequence>MGRGQLRFGGNCTMPPDLQQLSVELFSENSSPITKKVLDIAIGDWILVEYERKLYPGEVTQLCDNDNLVNAMEPTETGQYKWPLRKDILLYKRSDAKKKISGPIPSHSRISQFHFTEIN</sequence>
<organism evidence="1 2">
    <name type="scientific">Dryococelus australis</name>
    <dbReference type="NCBI Taxonomy" id="614101"/>
    <lineage>
        <taxon>Eukaryota</taxon>
        <taxon>Metazoa</taxon>
        <taxon>Ecdysozoa</taxon>
        <taxon>Arthropoda</taxon>
        <taxon>Hexapoda</taxon>
        <taxon>Insecta</taxon>
        <taxon>Pterygota</taxon>
        <taxon>Neoptera</taxon>
        <taxon>Polyneoptera</taxon>
        <taxon>Phasmatodea</taxon>
        <taxon>Verophasmatodea</taxon>
        <taxon>Anareolatae</taxon>
        <taxon>Phasmatidae</taxon>
        <taxon>Eurycanthinae</taxon>
        <taxon>Dryococelus</taxon>
    </lineage>
</organism>
<protein>
    <submittedName>
        <fullName evidence="1">Uncharacterized protein</fullName>
    </submittedName>
</protein>